<name>A0A834TSY7_9FABA</name>
<comment type="caution">
    <text evidence="2">The sequence shown here is derived from an EMBL/GenBank/DDBJ whole genome shotgun (WGS) entry which is preliminary data.</text>
</comment>
<keyword evidence="3" id="KW-1185">Reference proteome</keyword>
<sequence length="96" mass="10899">MEQNAAASNAAEKKDNNKQSRRSSRERGDEDHAVGIPIHTQVMKIKQETEKLKQPSLQQPDADMRVRRLLLRDISRHRSRSPLGLSSERTILVGNS</sequence>
<feature type="compositionally biased region" description="Basic and acidic residues" evidence="1">
    <location>
        <begin position="11"/>
        <end position="33"/>
    </location>
</feature>
<feature type="region of interest" description="Disordered" evidence="1">
    <location>
        <begin position="1"/>
        <end position="38"/>
    </location>
</feature>
<dbReference type="EMBL" id="JAAIUW010000006">
    <property type="protein sequence ID" value="KAF7827573.1"/>
    <property type="molecule type" value="Genomic_DNA"/>
</dbReference>
<reference evidence="2" key="1">
    <citation type="submission" date="2020-09" db="EMBL/GenBank/DDBJ databases">
        <title>Genome-Enabled Discovery of Anthraquinone Biosynthesis in Senna tora.</title>
        <authorList>
            <person name="Kang S.-H."/>
            <person name="Pandey R.P."/>
            <person name="Lee C.-M."/>
            <person name="Sim J.-S."/>
            <person name="Jeong J.-T."/>
            <person name="Choi B.-S."/>
            <person name="Jung M."/>
            <person name="Ginzburg D."/>
            <person name="Zhao K."/>
            <person name="Won S.Y."/>
            <person name="Oh T.-J."/>
            <person name="Yu Y."/>
            <person name="Kim N.-H."/>
            <person name="Lee O.R."/>
            <person name="Lee T.-H."/>
            <person name="Bashyal P."/>
            <person name="Kim T.-S."/>
            <person name="Lee W.-H."/>
            <person name="Kawkins C."/>
            <person name="Kim C.-K."/>
            <person name="Kim J.S."/>
            <person name="Ahn B.O."/>
            <person name="Rhee S.Y."/>
            <person name="Sohng J.K."/>
        </authorList>
    </citation>
    <scope>NUCLEOTIDE SEQUENCE</scope>
    <source>
        <tissue evidence="2">Leaf</tissue>
    </source>
</reference>
<accession>A0A834TSY7</accession>
<dbReference type="PANTHER" id="PTHR34780">
    <property type="entry name" value="OS08G0427800 PROTEIN"/>
    <property type="match status" value="1"/>
</dbReference>
<dbReference type="PANTHER" id="PTHR34780:SF2">
    <property type="entry name" value="GENOME ASSEMBLY, CHROMOSOME: A02"/>
    <property type="match status" value="1"/>
</dbReference>
<feature type="compositionally biased region" description="Polar residues" evidence="1">
    <location>
        <begin position="87"/>
        <end position="96"/>
    </location>
</feature>
<proteinExistence type="predicted"/>
<evidence type="ECO:0000313" key="2">
    <source>
        <dbReference type="EMBL" id="KAF7827573.1"/>
    </source>
</evidence>
<feature type="region of interest" description="Disordered" evidence="1">
    <location>
        <begin position="76"/>
        <end position="96"/>
    </location>
</feature>
<evidence type="ECO:0000256" key="1">
    <source>
        <dbReference type="SAM" id="MobiDB-lite"/>
    </source>
</evidence>
<dbReference type="OrthoDB" id="1879501at2759"/>
<gene>
    <name evidence="2" type="ORF">G2W53_018737</name>
</gene>
<dbReference type="Proteomes" id="UP000634136">
    <property type="component" value="Unassembled WGS sequence"/>
</dbReference>
<evidence type="ECO:0000313" key="3">
    <source>
        <dbReference type="Proteomes" id="UP000634136"/>
    </source>
</evidence>
<dbReference type="AlphaFoldDB" id="A0A834TSY7"/>
<organism evidence="2 3">
    <name type="scientific">Senna tora</name>
    <dbReference type="NCBI Taxonomy" id="362788"/>
    <lineage>
        <taxon>Eukaryota</taxon>
        <taxon>Viridiplantae</taxon>
        <taxon>Streptophyta</taxon>
        <taxon>Embryophyta</taxon>
        <taxon>Tracheophyta</taxon>
        <taxon>Spermatophyta</taxon>
        <taxon>Magnoliopsida</taxon>
        <taxon>eudicotyledons</taxon>
        <taxon>Gunneridae</taxon>
        <taxon>Pentapetalae</taxon>
        <taxon>rosids</taxon>
        <taxon>fabids</taxon>
        <taxon>Fabales</taxon>
        <taxon>Fabaceae</taxon>
        <taxon>Caesalpinioideae</taxon>
        <taxon>Cassia clade</taxon>
        <taxon>Senna</taxon>
    </lineage>
</organism>
<protein>
    <submittedName>
        <fullName evidence="2">Uncharacterized protein</fullName>
    </submittedName>
</protein>